<proteinExistence type="predicted"/>
<name>A0ABU6X737_9FABA</name>
<organism evidence="1 2">
    <name type="scientific">Stylosanthes scabra</name>
    <dbReference type="NCBI Taxonomy" id="79078"/>
    <lineage>
        <taxon>Eukaryota</taxon>
        <taxon>Viridiplantae</taxon>
        <taxon>Streptophyta</taxon>
        <taxon>Embryophyta</taxon>
        <taxon>Tracheophyta</taxon>
        <taxon>Spermatophyta</taxon>
        <taxon>Magnoliopsida</taxon>
        <taxon>eudicotyledons</taxon>
        <taxon>Gunneridae</taxon>
        <taxon>Pentapetalae</taxon>
        <taxon>rosids</taxon>
        <taxon>fabids</taxon>
        <taxon>Fabales</taxon>
        <taxon>Fabaceae</taxon>
        <taxon>Papilionoideae</taxon>
        <taxon>50 kb inversion clade</taxon>
        <taxon>dalbergioids sensu lato</taxon>
        <taxon>Dalbergieae</taxon>
        <taxon>Pterocarpus clade</taxon>
        <taxon>Stylosanthes</taxon>
    </lineage>
</organism>
<evidence type="ECO:0000313" key="1">
    <source>
        <dbReference type="EMBL" id="MED6192453.1"/>
    </source>
</evidence>
<reference evidence="1 2" key="1">
    <citation type="journal article" date="2023" name="Plants (Basel)">
        <title>Bridging the Gap: Combining Genomics and Transcriptomics Approaches to Understand Stylosanthes scabra, an Orphan Legume from the Brazilian Caatinga.</title>
        <authorList>
            <person name="Ferreira-Neto J.R.C."/>
            <person name="da Silva M.D."/>
            <person name="Binneck E."/>
            <person name="de Melo N.F."/>
            <person name="da Silva R.H."/>
            <person name="de Melo A.L.T.M."/>
            <person name="Pandolfi V."/>
            <person name="Bustamante F.O."/>
            <person name="Brasileiro-Vidal A.C."/>
            <person name="Benko-Iseppon A.M."/>
        </authorList>
    </citation>
    <scope>NUCLEOTIDE SEQUENCE [LARGE SCALE GENOMIC DNA]</scope>
    <source>
        <tissue evidence="1">Leaves</tissue>
    </source>
</reference>
<dbReference type="EMBL" id="JASCZI010211473">
    <property type="protein sequence ID" value="MED6192453.1"/>
    <property type="molecule type" value="Genomic_DNA"/>
</dbReference>
<keyword evidence="2" id="KW-1185">Reference proteome</keyword>
<comment type="caution">
    <text evidence="1">The sequence shown here is derived from an EMBL/GenBank/DDBJ whole genome shotgun (WGS) entry which is preliminary data.</text>
</comment>
<evidence type="ECO:0000313" key="2">
    <source>
        <dbReference type="Proteomes" id="UP001341840"/>
    </source>
</evidence>
<accession>A0ABU6X737</accession>
<dbReference type="Proteomes" id="UP001341840">
    <property type="component" value="Unassembled WGS sequence"/>
</dbReference>
<protein>
    <submittedName>
        <fullName evidence="1">Uncharacterized protein</fullName>
    </submittedName>
</protein>
<gene>
    <name evidence="1" type="ORF">PIB30_010388</name>
</gene>
<feature type="non-terminal residue" evidence="1">
    <location>
        <position position="1"/>
    </location>
</feature>
<sequence>KFVVLPLSFSDSVGRLSSCSFHCRSHSSRRDLGPLFVSLTPCSAAIVGRAHAGRRTLTDSNNNHLKLILVDNGAWISSKGVLSLD</sequence>